<dbReference type="Proteomes" id="UP000076078">
    <property type="component" value="Unassembled WGS sequence"/>
</dbReference>
<dbReference type="InParanoid" id="A0A151Z9M8"/>
<dbReference type="InterPro" id="IPR051082">
    <property type="entry name" value="Pentapeptide-BTB/POZ_domain"/>
</dbReference>
<dbReference type="AlphaFoldDB" id="A0A151Z9M8"/>
<dbReference type="CDD" id="cd18316">
    <property type="entry name" value="BTB_POZ_KCTD-like"/>
    <property type="match status" value="1"/>
</dbReference>
<dbReference type="PANTHER" id="PTHR14136:SF25">
    <property type="entry name" value="BTB_POZ DOMAIN-CONTAINING PROTEIN"/>
    <property type="match status" value="1"/>
</dbReference>
<evidence type="ECO:0000313" key="3">
    <source>
        <dbReference type="EMBL" id="KYQ90646.1"/>
    </source>
</evidence>
<dbReference type="SUPFAM" id="SSF141571">
    <property type="entry name" value="Pentapeptide repeat-like"/>
    <property type="match status" value="1"/>
</dbReference>
<proteinExistence type="predicted"/>
<name>A0A151Z9M8_TIELA</name>
<accession>A0A151Z9M8</accession>
<dbReference type="InterPro" id="IPR011333">
    <property type="entry name" value="SKP1/BTB/POZ_sf"/>
</dbReference>
<sequence>MITNGRGSLSSKKSFHSFRQQVSNMMDMNNSDEEDQEPPSLNVDGVDLNRFSKQYYNGDQHYLNMMNDEQLNPRKGSNSSVEEASELLVNSTKTMSRQSTLNKLTKSVLPNITVSMASSSTATNAATVPLNEEEELQIQQIVDMDRTSDDLSHEDEEEFDNMITSRRSLEKLNMNPGVSSSTPVVSLTPNLTPQSTISQNQNQSPPTYTTPPLNQQQSQSQMPSHQIQQQQATVNTANMINNNYINIRGNLLDKSMPINFNVGGTLFATSLRTISTYPQSLLFKVVELQIDLVLKDEVIFIDRNPIYFPSILDFMRSGKYCAPIKSTSSSINQKGLIMESEFFKLPQMAEQIKNEPELSRVEIIKIINASYDYPRLRGLYLCKTNFHGLDLNCATFEYSNLSECTFQSTLLTNVNFFNAKLDRVLFKNSKASNSTFSNCEITNSQFTNNVCLEIASVNSNFSNSNLANSIFSCSNFTGSNFRNTKLHGCDFTNCNLSHCDFTNASIDGNTNFSGSIMKNCVFEGVDLSVAKVLKTWKKPKTIRNRNKINIPHI</sequence>
<dbReference type="SUPFAM" id="SSF54695">
    <property type="entry name" value="POZ domain"/>
    <property type="match status" value="1"/>
</dbReference>
<evidence type="ECO:0000313" key="4">
    <source>
        <dbReference type="Proteomes" id="UP000076078"/>
    </source>
</evidence>
<dbReference type="Gene3D" id="3.30.710.10">
    <property type="entry name" value="Potassium Channel Kv1.1, Chain A"/>
    <property type="match status" value="1"/>
</dbReference>
<gene>
    <name evidence="3" type="ORF">DLAC_09279</name>
</gene>
<evidence type="ECO:0000256" key="1">
    <source>
        <dbReference type="SAM" id="MobiDB-lite"/>
    </source>
</evidence>
<dbReference type="Pfam" id="PF00805">
    <property type="entry name" value="Pentapeptide"/>
    <property type="match status" value="2"/>
</dbReference>
<dbReference type="Gene3D" id="2.160.20.80">
    <property type="entry name" value="E3 ubiquitin-protein ligase SopA"/>
    <property type="match status" value="1"/>
</dbReference>
<evidence type="ECO:0000259" key="2">
    <source>
        <dbReference type="Pfam" id="PF02214"/>
    </source>
</evidence>
<dbReference type="GO" id="GO:0051260">
    <property type="term" value="P:protein homooligomerization"/>
    <property type="evidence" value="ECO:0007669"/>
    <property type="project" value="InterPro"/>
</dbReference>
<dbReference type="STRING" id="361077.A0A151Z9M8"/>
<dbReference type="OrthoDB" id="1244179at2759"/>
<dbReference type="OMA" id="YETIAYN"/>
<dbReference type="InterPro" id="IPR003131">
    <property type="entry name" value="T1-type_BTB"/>
</dbReference>
<organism evidence="3 4">
    <name type="scientific">Tieghemostelium lacteum</name>
    <name type="common">Slime mold</name>
    <name type="synonym">Dictyostelium lacteum</name>
    <dbReference type="NCBI Taxonomy" id="361077"/>
    <lineage>
        <taxon>Eukaryota</taxon>
        <taxon>Amoebozoa</taxon>
        <taxon>Evosea</taxon>
        <taxon>Eumycetozoa</taxon>
        <taxon>Dictyostelia</taxon>
        <taxon>Dictyosteliales</taxon>
        <taxon>Raperosteliaceae</taxon>
        <taxon>Tieghemostelium</taxon>
    </lineage>
</organism>
<feature type="domain" description="Potassium channel tetramerisation-type BTB" evidence="2">
    <location>
        <begin position="258"/>
        <end position="348"/>
    </location>
</feature>
<reference evidence="3 4" key="1">
    <citation type="submission" date="2015-12" db="EMBL/GenBank/DDBJ databases">
        <title>Dictyostelia acquired genes for synthesis and detection of signals that induce cell-type specialization by lateral gene transfer from prokaryotes.</title>
        <authorList>
            <person name="Gloeckner G."/>
            <person name="Schaap P."/>
        </authorList>
    </citation>
    <scope>NUCLEOTIDE SEQUENCE [LARGE SCALE GENOMIC DNA]</scope>
    <source>
        <strain evidence="3 4">TK</strain>
    </source>
</reference>
<dbReference type="EMBL" id="LODT01000037">
    <property type="protein sequence ID" value="KYQ90646.1"/>
    <property type="molecule type" value="Genomic_DNA"/>
</dbReference>
<feature type="compositionally biased region" description="Polar residues" evidence="1">
    <location>
        <begin position="190"/>
        <end position="214"/>
    </location>
</feature>
<dbReference type="PANTHER" id="PTHR14136">
    <property type="entry name" value="BTB_POZ DOMAIN-CONTAINING PROTEIN KCTD9"/>
    <property type="match status" value="1"/>
</dbReference>
<dbReference type="Pfam" id="PF02214">
    <property type="entry name" value="BTB_2"/>
    <property type="match status" value="1"/>
</dbReference>
<feature type="compositionally biased region" description="Low complexity" evidence="1">
    <location>
        <begin position="215"/>
        <end position="231"/>
    </location>
</feature>
<keyword evidence="4" id="KW-1185">Reference proteome</keyword>
<comment type="caution">
    <text evidence="3">The sequence shown here is derived from an EMBL/GenBank/DDBJ whole genome shotgun (WGS) entry which is preliminary data.</text>
</comment>
<feature type="region of interest" description="Disordered" evidence="1">
    <location>
        <begin position="173"/>
        <end position="231"/>
    </location>
</feature>
<protein>
    <submittedName>
        <fullName evidence="3">BTB/POZ domain-containing protein</fullName>
    </submittedName>
</protein>
<dbReference type="InterPro" id="IPR001646">
    <property type="entry name" value="5peptide_repeat"/>
</dbReference>
<feature type="compositionally biased region" description="Low complexity" evidence="1">
    <location>
        <begin position="178"/>
        <end position="189"/>
    </location>
</feature>